<sequence>MELVALDLPQPGRMRGRWAAFAAVCAARGWGDGCHADGSVWHFDDGGGNWADLHHLGDGRAVLVGHDHEYSDTYWATAAEYFQEPETDLLAGAPSWWEPPARAALDRGLWVGFVYGFSGGTWWRAAYEPDDGFASVGLPATDDDRCRELVREFVQDAPGLAGAAPDARAVDALIAADAAVDEAHVVAVIGPTGWDAAAGAAAAREFLRADQTGTPSS</sequence>
<evidence type="ECO:0000313" key="1">
    <source>
        <dbReference type="EMBL" id="TQM10746.1"/>
    </source>
</evidence>
<comment type="caution">
    <text evidence="1">The sequence shown here is derived from an EMBL/GenBank/DDBJ whole genome shotgun (WGS) entry which is preliminary data.</text>
</comment>
<dbReference type="OrthoDB" id="4507101at2"/>
<dbReference type="EMBL" id="VFPA01000002">
    <property type="protein sequence ID" value="TQM10746.1"/>
    <property type="molecule type" value="Genomic_DNA"/>
</dbReference>
<keyword evidence="2" id="KW-1185">Reference proteome</keyword>
<name>A0A543DN20_9PSEU</name>
<gene>
    <name evidence="1" type="ORF">FB558_3267</name>
</gene>
<dbReference type="RefSeq" id="WP_142054367.1">
    <property type="nucleotide sequence ID" value="NZ_VFPA01000002.1"/>
</dbReference>
<accession>A0A543DN20</accession>
<dbReference type="AlphaFoldDB" id="A0A543DN20"/>
<evidence type="ECO:0008006" key="3">
    <source>
        <dbReference type="Google" id="ProtNLM"/>
    </source>
</evidence>
<protein>
    <recommendedName>
        <fullName evidence="3">Proteophosphoglycan 5</fullName>
    </recommendedName>
</protein>
<organism evidence="1 2">
    <name type="scientific">Pseudonocardia kunmingensis</name>
    <dbReference type="NCBI Taxonomy" id="630975"/>
    <lineage>
        <taxon>Bacteria</taxon>
        <taxon>Bacillati</taxon>
        <taxon>Actinomycetota</taxon>
        <taxon>Actinomycetes</taxon>
        <taxon>Pseudonocardiales</taxon>
        <taxon>Pseudonocardiaceae</taxon>
        <taxon>Pseudonocardia</taxon>
    </lineage>
</organism>
<evidence type="ECO:0000313" key="2">
    <source>
        <dbReference type="Proteomes" id="UP000315677"/>
    </source>
</evidence>
<proteinExistence type="predicted"/>
<reference evidence="1 2" key="1">
    <citation type="submission" date="2019-06" db="EMBL/GenBank/DDBJ databases">
        <title>Sequencing the genomes of 1000 actinobacteria strains.</title>
        <authorList>
            <person name="Klenk H.-P."/>
        </authorList>
    </citation>
    <scope>NUCLEOTIDE SEQUENCE [LARGE SCALE GENOMIC DNA]</scope>
    <source>
        <strain evidence="1 2">DSM 45301</strain>
    </source>
</reference>
<dbReference type="Proteomes" id="UP000315677">
    <property type="component" value="Unassembled WGS sequence"/>
</dbReference>